<dbReference type="PANTHER" id="PTHR34853:SF1">
    <property type="entry name" value="LIPASE 5"/>
    <property type="match status" value="1"/>
</dbReference>
<name>A0A0D6NJC9_9PROT</name>
<dbReference type="GO" id="GO:0016042">
    <property type="term" value="P:lipid catabolic process"/>
    <property type="evidence" value="ECO:0007669"/>
    <property type="project" value="InterPro"/>
</dbReference>
<feature type="signal peptide" evidence="1">
    <location>
        <begin position="1"/>
        <end position="28"/>
    </location>
</feature>
<dbReference type="RefSeq" id="WP_048841207.1">
    <property type="nucleotide sequence ID" value="NZ_BAMX01000017.1"/>
</dbReference>
<dbReference type="GeneID" id="76204306"/>
<evidence type="ECO:0000256" key="1">
    <source>
        <dbReference type="SAM" id="SignalP"/>
    </source>
</evidence>
<accession>A0A0D6NJC9</accession>
<dbReference type="InterPro" id="IPR029058">
    <property type="entry name" value="AB_hydrolase_fold"/>
</dbReference>
<comment type="caution">
    <text evidence="2">The sequence shown here is derived from an EMBL/GenBank/DDBJ whole genome shotgun (WGS) entry which is preliminary data.</text>
</comment>
<proteinExistence type="predicted"/>
<evidence type="ECO:0000313" key="2">
    <source>
        <dbReference type="EMBL" id="GAN66159.1"/>
    </source>
</evidence>
<reference evidence="2 3" key="1">
    <citation type="submission" date="2012-11" db="EMBL/GenBank/DDBJ databases">
        <title>Whole genome sequence of Acetobacter orientalis 21F-2.</title>
        <authorList>
            <person name="Azuma Y."/>
            <person name="Higashiura N."/>
            <person name="Hirakawa H."/>
            <person name="Matsushita K."/>
        </authorList>
    </citation>
    <scope>NUCLEOTIDE SEQUENCE [LARGE SCALE GENOMIC DNA]</scope>
    <source>
        <strain evidence="2 3">21F-2</strain>
    </source>
</reference>
<evidence type="ECO:0000313" key="3">
    <source>
        <dbReference type="Proteomes" id="UP000032670"/>
    </source>
</evidence>
<dbReference type="PIRSF" id="PIRSF029171">
    <property type="entry name" value="Esterase_LipA"/>
    <property type="match status" value="1"/>
</dbReference>
<dbReference type="Proteomes" id="UP000032670">
    <property type="component" value="Unassembled WGS sequence"/>
</dbReference>
<dbReference type="STRING" id="1231341.Abor_017_015"/>
<protein>
    <recommendedName>
        <fullName evidence="4">Signal peptide-containing protein</fullName>
    </recommendedName>
</protein>
<dbReference type="SUPFAM" id="SSF53474">
    <property type="entry name" value="alpha/beta-Hydrolases"/>
    <property type="match status" value="1"/>
</dbReference>
<dbReference type="InterPro" id="IPR005152">
    <property type="entry name" value="Lipase_secreted"/>
</dbReference>
<sequence>MSSSLRKILTTSCLLSSVFLALPASSYAKSEQATQNAQKLGTILEKAPLPAALSLPHAGPAYRITYLSTNGITQNGLVPVTAEVILPAGKAPKGGWPIVAWAHGTVGINNKCAPSLSPYTERNRIYLSEWMKRGFAIVATDYQGLGSSGAHPYLDTRVEAYSVLDSIRAALSAFPVQNKIMIVGQSQGGGAAVASASFAPTYAPDLDIRGTVATGVPYITPELVSALLQPHANAKTETGYNPLMVYSLYLAAGLAGRDDSFKPQDAFTPKAMPAYRAASESCVTDLTALVKKEGLNFQNSVLPGFSKALAPAMEDMRYPTLKLAQPLFVGTGSEDKDVPPVLQFGLVKAACAAGAVVQAHVYPGLDHSQTVNASLPDSAAFTQAVMSGKPVQSNCGAIAGQ</sequence>
<accession>A0A6N3SZE4</accession>
<dbReference type="Pfam" id="PF03583">
    <property type="entry name" value="LIP"/>
    <property type="match status" value="1"/>
</dbReference>
<keyword evidence="1" id="KW-0732">Signal</keyword>
<dbReference type="AlphaFoldDB" id="A0A0D6NJC9"/>
<keyword evidence="3" id="KW-1185">Reference proteome</keyword>
<feature type="chain" id="PRO_5030005869" description="Signal peptide-containing protein" evidence="1">
    <location>
        <begin position="29"/>
        <end position="401"/>
    </location>
</feature>
<dbReference type="EMBL" id="BAMX01000017">
    <property type="protein sequence ID" value="GAN66159.1"/>
    <property type="molecule type" value="Genomic_DNA"/>
</dbReference>
<dbReference type="Gene3D" id="3.40.50.1820">
    <property type="entry name" value="alpha/beta hydrolase"/>
    <property type="match status" value="2"/>
</dbReference>
<evidence type="ECO:0008006" key="4">
    <source>
        <dbReference type="Google" id="ProtNLM"/>
    </source>
</evidence>
<gene>
    <name evidence="2" type="ORF">Abor_017_015</name>
</gene>
<dbReference type="PANTHER" id="PTHR34853">
    <property type="match status" value="1"/>
</dbReference>
<dbReference type="GO" id="GO:0004806">
    <property type="term" value="F:triacylglycerol lipase activity"/>
    <property type="evidence" value="ECO:0007669"/>
    <property type="project" value="InterPro"/>
</dbReference>
<organism evidence="2 3">
    <name type="scientific">Acetobacter orientalis</name>
    <dbReference type="NCBI Taxonomy" id="146474"/>
    <lineage>
        <taxon>Bacteria</taxon>
        <taxon>Pseudomonadati</taxon>
        <taxon>Pseudomonadota</taxon>
        <taxon>Alphaproteobacteria</taxon>
        <taxon>Acetobacterales</taxon>
        <taxon>Acetobacteraceae</taxon>
        <taxon>Acetobacter</taxon>
    </lineage>
</organism>